<name>A0A4S4AJ07_9RHOO</name>
<organism evidence="1 2">
    <name type="scientific">Pseudothauera rhizosphaerae</name>
    <dbReference type="NCBI Taxonomy" id="2565932"/>
    <lineage>
        <taxon>Bacteria</taxon>
        <taxon>Pseudomonadati</taxon>
        <taxon>Pseudomonadota</taxon>
        <taxon>Betaproteobacteria</taxon>
        <taxon>Rhodocyclales</taxon>
        <taxon>Zoogloeaceae</taxon>
        <taxon>Pseudothauera</taxon>
    </lineage>
</organism>
<dbReference type="OrthoDB" id="9076234at2"/>
<dbReference type="RefSeq" id="WP_136385873.1">
    <property type="nucleotide sequence ID" value="NZ_SSOD01000013.1"/>
</dbReference>
<dbReference type="Proteomes" id="UP000307956">
    <property type="component" value="Unassembled WGS sequence"/>
</dbReference>
<accession>A0A4S4AJ07</accession>
<comment type="caution">
    <text evidence="1">The sequence shown here is derived from an EMBL/GenBank/DDBJ whole genome shotgun (WGS) entry which is preliminary data.</text>
</comment>
<keyword evidence="2" id="KW-1185">Reference proteome</keyword>
<evidence type="ECO:0000313" key="2">
    <source>
        <dbReference type="Proteomes" id="UP000307956"/>
    </source>
</evidence>
<sequence>MNAPSPAATAAVPDHLDELASRLCAAIRPVPGHATLVDALRREGGPQFTPRLSRGGWFRPGRILDADGNSVAEDALGWLEQAWSEVGEDADALAERYPGYQLTRDQGITHYLVSIRGTGPTDYLQLEVEELQEVNSHPLDACEGADSVEALVVRPEGLPPPAPLGRRRYSFRRLTDIATHLVLIGAQAGKPAPVMRFLDEWARSSAGQQRHFSDHWVLALSEHLDRYRQTRFSAVPVAAHAPSWQGTEEARGTELAQQLHDFDRAAGYSFAWYFHMVSGRRVPRSLPPKVYADLQEDLAYLPQRDIALVKEWVEAPYSI</sequence>
<dbReference type="AlphaFoldDB" id="A0A4S4AJ07"/>
<evidence type="ECO:0000313" key="1">
    <source>
        <dbReference type="EMBL" id="THF59358.1"/>
    </source>
</evidence>
<gene>
    <name evidence="1" type="ORF">E6O51_15295</name>
</gene>
<proteinExistence type="predicted"/>
<reference evidence="1 2" key="1">
    <citation type="submission" date="2019-04" db="EMBL/GenBank/DDBJ databases">
        <title>Azoarcus rhizosphaerae sp. nov. isolated from rhizosphere of Ficus religiosa.</title>
        <authorList>
            <person name="Lin S.-Y."/>
            <person name="Hameed A."/>
            <person name="Hsu Y.-H."/>
            <person name="Young C.-C."/>
        </authorList>
    </citation>
    <scope>NUCLEOTIDE SEQUENCE [LARGE SCALE GENOMIC DNA]</scope>
    <source>
        <strain evidence="1 2">CC-YHH848</strain>
    </source>
</reference>
<protein>
    <submittedName>
        <fullName evidence="1">Uncharacterized protein</fullName>
    </submittedName>
</protein>
<dbReference type="EMBL" id="SSOD01000013">
    <property type="protein sequence ID" value="THF59358.1"/>
    <property type="molecule type" value="Genomic_DNA"/>
</dbReference>